<dbReference type="GO" id="GO:0003676">
    <property type="term" value="F:nucleic acid binding"/>
    <property type="evidence" value="ECO:0007669"/>
    <property type="project" value="InterPro"/>
</dbReference>
<dbReference type="EMBL" id="ASHM01145021">
    <property type="protein sequence ID" value="PNX62002.1"/>
    <property type="molecule type" value="Genomic_DNA"/>
</dbReference>
<dbReference type="Pfam" id="PF13456">
    <property type="entry name" value="RVT_3"/>
    <property type="match status" value="1"/>
</dbReference>
<sequence length="90" mass="10131">ELWCYSDSGTAIKLITESVDEWHHYATILLNIKDILARDWRAKIAHTLREGNACAELSLELAATFSLMASPPARINLPLLADASGIWFYR</sequence>
<dbReference type="Proteomes" id="UP000236291">
    <property type="component" value="Unassembled WGS sequence"/>
</dbReference>
<feature type="domain" description="RNase H type-1" evidence="1">
    <location>
        <begin position="2"/>
        <end position="56"/>
    </location>
</feature>
<organism evidence="2 3">
    <name type="scientific">Trifolium pratense</name>
    <name type="common">Red clover</name>
    <dbReference type="NCBI Taxonomy" id="57577"/>
    <lineage>
        <taxon>Eukaryota</taxon>
        <taxon>Viridiplantae</taxon>
        <taxon>Streptophyta</taxon>
        <taxon>Embryophyta</taxon>
        <taxon>Tracheophyta</taxon>
        <taxon>Spermatophyta</taxon>
        <taxon>Magnoliopsida</taxon>
        <taxon>eudicotyledons</taxon>
        <taxon>Gunneridae</taxon>
        <taxon>Pentapetalae</taxon>
        <taxon>rosids</taxon>
        <taxon>fabids</taxon>
        <taxon>Fabales</taxon>
        <taxon>Fabaceae</taxon>
        <taxon>Papilionoideae</taxon>
        <taxon>50 kb inversion clade</taxon>
        <taxon>NPAAA clade</taxon>
        <taxon>Hologalegina</taxon>
        <taxon>IRL clade</taxon>
        <taxon>Trifolieae</taxon>
        <taxon>Trifolium</taxon>
    </lineage>
</organism>
<evidence type="ECO:0000313" key="2">
    <source>
        <dbReference type="EMBL" id="PNX62002.1"/>
    </source>
</evidence>
<name>A0A2K3K6V5_TRIPR</name>
<reference evidence="2 3" key="1">
    <citation type="journal article" date="2014" name="Am. J. Bot.">
        <title>Genome assembly and annotation for red clover (Trifolium pratense; Fabaceae).</title>
        <authorList>
            <person name="Istvanek J."/>
            <person name="Jaros M."/>
            <person name="Krenek A."/>
            <person name="Repkova J."/>
        </authorList>
    </citation>
    <scope>NUCLEOTIDE SEQUENCE [LARGE SCALE GENOMIC DNA]</scope>
    <source>
        <strain evidence="3">cv. Tatra</strain>
        <tissue evidence="2">Young leaves</tissue>
    </source>
</reference>
<comment type="caution">
    <text evidence="2">The sequence shown here is derived from an EMBL/GenBank/DDBJ whole genome shotgun (WGS) entry which is preliminary data.</text>
</comment>
<dbReference type="PANTHER" id="PTHR34023:SF4">
    <property type="entry name" value="RNASE H TYPE-1 DOMAIN-CONTAINING PROTEIN"/>
    <property type="match status" value="1"/>
</dbReference>
<proteinExistence type="predicted"/>
<dbReference type="AlphaFoldDB" id="A0A2K3K6V5"/>
<feature type="non-terminal residue" evidence="2">
    <location>
        <position position="1"/>
    </location>
</feature>
<evidence type="ECO:0000313" key="3">
    <source>
        <dbReference type="Proteomes" id="UP000236291"/>
    </source>
</evidence>
<protein>
    <submittedName>
        <fullName evidence="2">Ribonuclease H</fullName>
    </submittedName>
</protein>
<accession>A0A2K3K6V5</accession>
<dbReference type="PANTHER" id="PTHR34023">
    <property type="entry name" value="RNASE H DOMAIN-CONTAINING PROTEIN"/>
    <property type="match status" value="1"/>
</dbReference>
<dbReference type="InterPro" id="IPR044730">
    <property type="entry name" value="RNase_H-like_dom_plant"/>
</dbReference>
<dbReference type="GO" id="GO:0004523">
    <property type="term" value="F:RNA-DNA hybrid ribonuclease activity"/>
    <property type="evidence" value="ECO:0007669"/>
    <property type="project" value="InterPro"/>
</dbReference>
<dbReference type="InterPro" id="IPR002156">
    <property type="entry name" value="RNaseH_domain"/>
</dbReference>
<reference evidence="2 3" key="2">
    <citation type="journal article" date="2017" name="Front. Plant Sci.">
        <title>Gene Classification and Mining of Molecular Markers Useful in Red Clover (Trifolium pratense) Breeding.</title>
        <authorList>
            <person name="Istvanek J."/>
            <person name="Dluhosova J."/>
            <person name="Dluhos P."/>
            <person name="Patkova L."/>
            <person name="Nedelnik J."/>
            <person name="Repkova J."/>
        </authorList>
    </citation>
    <scope>NUCLEOTIDE SEQUENCE [LARGE SCALE GENOMIC DNA]</scope>
    <source>
        <strain evidence="3">cv. Tatra</strain>
        <tissue evidence="2">Young leaves</tissue>
    </source>
</reference>
<dbReference type="CDD" id="cd06222">
    <property type="entry name" value="RNase_H_like"/>
    <property type="match status" value="1"/>
</dbReference>
<evidence type="ECO:0000259" key="1">
    <source>
        <dbReference type="Pfam" id="PF13456"/>
    </source>
</evidence>
<gene>
    <name evidence="2" type="ORF">L195_g060938</name>
</gene>